<name>A0A839YZS7_9SPHN</name>
<comment type="caution">
    <text evidence="1">The sequence shown here is derived from an EMBL/GenBank/DDBJ whole genome shotgun (WGS) entry which is preliminary data.</text>
</comment>
<protein>
    <submittedName>
        <fullName evidence="1">Uncharacterized protein</fullName>
    </submittedName>
</protein>
<keyword evidence="2" id="KW-1185">Reference proteome</keyword>
<dbReference type="RefSeq" id="WP_183933758.1">
    <property type="nucleotide sequence ID" value="NZ_JACICF010000001.1"/>
</dbReference>
<dbReference type="EMBL" id="JACICF010000001">
    <property type="protein sequence ID" value="MBB3764506.1"/>
    <property type="molecule type" value="Genomic_DNA"/>
</dbReference>
<evidence type="ECO:0000313" key="1">
    <source>
        <dbReference type="EMBL" id="MBB3764506.1"/>
    </source>
</evidence>
<dbReference type="AlphaFoldDB" id="A0A839YZS7"/>
<gene>
    <name evidence="1" type="ORF">FHS50_001529</name>
</gene>
<accession>A0A839YZS7</accession>
<reference evidence="1 2" key="1">
    <citation type="submission" date="2020-08" db="EMBL/GenBank/DDBJ databases">
        <title>Genomic Encyclopedia of Type Strains, Phase IV (KMG-IV): sequencing the most valuable type-strain genomes for metagenomic binning, comparative biology and taxonomic classification.</title>
        <authorList>
            <person name="Goeker M."/>
        </authorList>
    </citation>
    <scope>NUCLEOTIDE SEQUENCE [LARGE SCALE GENOMIC DNA]</scope>
    <source>
        <strain evidence="1 2">DSM 24194</strain>
    </source>
</reference>
<sequence length="193" mass="19602">MLITACARVEPVDDNALEAVDPIDSSELIETQDDAAARTPGLRFAWRMDNDTGAAVWGPQGQPAGTDPKLSVLCTKDGGQPQLTITRYAIGDAEAGAGTLRVSGNGASAMIPVAMATGDSQGQWTANVGPGDLMRSLANAFAGIGMVDITLSGAEPLQVASAKRVRDIFANCAGPAEAEGGEDDGTAIGNSQG</sequence>
<organism evidence="1 2">
    <name type="scientific">Sphingomicrobium lutaoense</name>
    <dbReference type="NCBI Taxonomy" id="515949"/>
    <lineage>
        <taxon>Bacteria</taxon>
        <taxon>Pseudomonadati</taxon>
        <taxon>Pseudomonadota</taxon>
        <taxon>Alphaproteobacteria</taxon>
        <taxon>Sphingomonadales</taxon>
        <taxon>Sphingomonadaceae</taxon>
        <taxon>Sphingomicrobium</taxon>
    </lineage>
</organism>
<evidence type="ECO:0000313" key="2">
    <source>
        <dbReference type="Proteomes" id="UP000578569"/>
    </source>
</evidence>
<dbReference type="Proteomes" id="UP000578569">
    <property type="component" value="Unassembled WGS sequence"/>
</dbReference>
<proteinExistence type="predicted"/>